<protein>
    <recommendedName>
        <fullName evidence="12">Protease HtpX homolog</fullName>
        <ecNumber evidence="12">3.4.24.-</ecNumber>
    </recommendedName>
</protein>
<evidence type="ECO:0000313" key="15">
    <source>
        <dbReference type="Proteomes" id="UP000293268"/>
    </source>
</evidence>
<dbReference type="Gene3D" id="3.30.2010.10">
    <property type="entry name" value="Metalloproteases ('zincins'), catalytic domain"/>
    <property type="match status" value="1"/>
</dbReference>
<dbReference type="NCBIfam" id="NF002839">
    <property type="entry name" value="PRK03072.1"/>
    <property type="match status" value="1"/>
</dbReference>
<feature type="transmembrane region" description="Helical" evidence="12">
    <location>
        <begin position="154"/>
        <end position="175"/>
    </location>
</feature>
<dbReference type="PANTHER" id="PTHR43221:SF1">
    <property type="entry name" value="PROTEASE HTPX"/>
    <property type="match status" value="1"/>
</dbReference>
<feature type="transmembrane region" description="Helical" evidence="12">
    <location>
        <begin position="187"/>
        <end position="210"/>
    </location>
</feature>
<evidence type="ECO:0000256" key="6">
    <source>
        <dbReference type="ARBA" id="ARBA00022723"/>
    </source>
</evidence>
<dbReference type="GO" id="GO:0006508">
    <property type="term" value="P:proteolysis"/>
    <property type="evidence" value="ECO:0007669"/>
    <property type="project" value="UniProtKB-KW"/>
</dbReference>
<evidence type="ECO:0000256" key="2">
    <source>
        <dbReference type="ARBA" id="ARBA00009779"/>
    </source>
</evidence>
<dbReference type="InterPro" id="IPR022919">
    <property type="entry name" value="Pept_M48_protease_HtpX"/>
</dbReference>
<dbReference type="GO" id="GO:0004222">
    <property type="term" value="F:metalloendopeptidase activity"/>
    <property type="evidence" value="ECO:0007669"/>
    <property type="project" value="UniProtKB-UniRule"/>
</dbReference>
<proteinExistence type="inferred from homology"/>
<evidence type="ECO:0000256" key="4">
    <source>
        <dbReference type="ARBA" id="ARBA00022670"/>
    </source>
</evidence>
<organism evidence="14 15">
    <name type="scientific">Bifidobacterium pseudolongum subsp. globosum</name>
    <dbReference type="NCBI Taxonomy" id="1690"/>
    <lineage>
        <taxon>Bacteria</taxon>
        <taxon>Bacillati</taxon>
        <taxon>Actinomycetota</taxon>
        <taxon>Actinomycetes</taxon>
        <taxon>Bifidobacteriales</taxon>
        <taxon>Bifidobacteriaceae</taxon>
        <taxon>Bifidobacterium</taxon>
    </lineage>
</organism>
<feature type="binding site" evidence="12">
    <location>
        <position position="145"/>
    </location>
    <ligand>
        <name>Zn(2+)</name>
        <dbReference type="ChEBI" id="CHEBI:29105"/>
        <note>catalytic</note>
    </ligand>
</feature>
<dbReference type="PANTHER" id="PTHR43221">
    <property type="entry name" value="PROTEASE HTPX"/>
    <property type="match status" value="1"/>
</dbReference>
<keyword evidence="5 12" id="KW-0812">Transmembrane</keyword>
<dbReference type="EC" id="3.4.24.-" evidence="12"/>
<evidence type="ECO:0000313" key="14">
    <source>
        <dbReference type="EMBL" id="RYQ69684.1"/>
    </source>
</evidence>
<gene>
    <name evidence="12" type="primary">htpX</name>
    <name evidence="14" type="ORF">PG2072B_0055</name>
</gene>
<comment type="caution">
    <text evidence="14">The sequence shown here is derived from an EMBL/GenBank/DDBJ whole genome shotgun (WGS) entry which is preliminary data.</text>
</comment>
<dbReference type="EMBL" id="SBKU01000002">
    <property type="protein sequence ID" value="RYQ69684.1"/>
    <property type="molecule type" value="Genomic_DNA"/>
</dbReference>
<evidence type="ECO:0000256" key="8">
    <source>
        <dbReference type="ARBA" id="ARBA00022833"/>
    </source>
</evidence>
<evidence type="ECO:0000259" key="13">
    <source>
        <dbReference type="Pfam" id="PF01435"/>
    </source>
</evidence>
<feature type="transmembrane region" description="Helical" evidence="12">
    <location>
        <begin position="12"/>
        <end position="34"/>
    </location>
</feature>
<keyword evidence="7 12" id="KW-0378">Hydrolase</keyword>
<dbReference type="Proteomes" id="UP000293268">
    <property type="component" value="Unassembled WGS sequence"/>
</dbReference>
<keyword evidence="8 12" id="KW-0862">Zinc</keyword>
<keyword evidence="3 12" id="KW-1003">Cell membrane</keyword>
<evidence type="ECO:0000256" key="5">
    <source>
        <dbReference type="ARBA" id="ARBA00022692"/>
    </source>
</evidence>
<keyword evidence="9 12" id="KW-1133">Transmembrane helix</keyword>
<dbReference type="InterPro" id="IPR001915">
    <property type="entry name" value="Peptidase_M48"/>
</dbReference>
<comment type="cofactor">
    <cofactor evidence="12">
        <name>Zn(2+)</name>
        <dbReference type="ChEBI" id="CHEBI:29105"/>
    </cofactor>
    <text evidence="12">Binds 1 zinc ion per subunit.</text>
</comment>
<keyword evidence="11 12" id="KW-0472">Membrane</keyword>
<feature type="domain" description="Peptidase M48" evidence="13">
    <location>
        <begin position="75"/>
        <end position="295"/>
    </location>
</feature>
<accession>A0A4Q5BEU6</accession>
<sequence>MNGKTQLHNHYNGLKTALLFAIMWAMIMIIWWATGASVNTLGYYVIIGLGASFVSYWFSDKLAIASMHAQPVTEQQAPELYRIVRELSQKAGKPMPRIYVAPTATPNAFATGRNERHAAVCCTQGILRILDEREIRGVLGHELMHVYNHDIRTSAIAGAMATVISYLGYSLMYFGNSTRSNRDSDNGAGALGAVGAMLSVILAPIAASLIQMAISRTREYDADEDGSVLTGDPLALASALYKIENGVAANPMPPTATDRSVAAMMIESPFSARGISKMFSTHPPTADRIARLQQMAAAMGAPVVNAGMTTGEVGSGYAQLYSQTGYRR</sequence>
<dbReference type="GO" id="GO:0008270">
    <property type="term" value="F:zinc ion binding"/>
    <property type="evidence" value="ECO:0007669"/>
    <property type="project" value="UniProtKB-UniRule"/>
</dbReference>
<evidence type="ECO:0000256" key="3">
    <source>
        <dbReference type="ARBA" id="ARBA00022475"/>
    </source>
</evidence>
<evidence type="ECO:0000256" key="9">
    <source>
        <dbReference type="ARBA" id="ARBA00022989"/>
    </source>
</evidence>
<evidence type="ECO:0000256" key="10">
    <source>
        <dbReference type="ARBA" id="ARBA00023049"/>
    </source>
</evidence>
<comment type="similarity">
    <text evidence="2 12">Belongs to the peptidase M48B family.</text>
</comment>
<evidence type="ECO:0000256" key="1">
    <source>
        <dbReference type="ARBA" id="ARBA00004651"/>
    </source>
</evidence>
<reference evidence="14 15" key="1">
    <citation type="submission" date="2019-01" db="EMBL/GenBank/DDBJ databases">
        <title>Unveiling genomic diversity among members of the Bifidobacterium pseudolongum species, a widely distributed gut commensal of the animal kingdom.</title>
        <authorList>
            <person name="Lugli G.A."/>
            <person name="Duranti S."/>
            <person name="Albert K."/>
            <person name="Mancabelli L."/>
            <person name="Napoli S."/>
            <person name="Viappiani A."/>
            <person name="Anzalone R."/>
            <person name="Longhi G."/>
            <person name="Milani C."/>
            <person name="Turroni F."/>
            <person name="Alessandri G."/>
            <person name="Sela D.A."/>
            <person name="Van Sinderen D."/>
            <person name="Ventura M."/>
        </authorList>
    </citation>
    <scope>NUCLEOTIDE SEQUENCE [LARGE SCALE GENOMIC DNA]</scope>
    <source>
        <strain evidence="14 15">2072B</strain>
    </source>
</reference>
<feature type="binding site" evidence="12">
    <location>
        <position position="141"/>
    </location>
    <ligand>
        <name>Zn(2+)</name>
        <dbReference type="ChEBI" id="CHEBI:29105"/>
        <note>catalytic</note>
    </ligand>
</feature>
<comment type="subcellular location">
    <subcellularLocation>
        <location evidence="1 12">Cell membrane</location>
        <topology evidence="1 12">Multi-pass membrane protein</topology>
    </subcellularLocation>
</comment>
<keyword evidence="10 12" id="KW-0482">Metalloprotease</keyword>
<name>A0A4Q5BEU6_9BIFI</name>
<dbReference type="HAMAP" id="MF_00188">
    <property type="entry name" value="Pept_M48_protease_HtpX"/>
    <property type="match status" value="1"/>
</dbReference>
<dbReference type="InterPro" id="IPR050083">
    <property type="entry name" value="HtpX_protease"/>
</dbReference>
<dbReference type="RefSeq" id="WP_129912614.1">
    <property type="nucleotide sequence ID" value="NZ_SBKU01000002.1"/>
</dbReference>
<dbReference type="AlphaFoldDB" id="A0A4Q5BEU6"/>
<dbReference type="GO" id="GO:0005886">
    <property type="term" value="C:plasma membrane"/>
    <property type="evidence" value="ECO:0007669"/>
    <property type="project" value="UniProtKB-SubCell"/>
</dbReference>
<evidence type="ECO:0000256" key="11">
    <source>
        <dbReference type="ARBA" id="ARBA00023136"/>
    </source>
</evidence>
<evidence type="ECO:0000256" key="7">
    <source>
        <dbReference type="ARBA" id="ARBA00022801"/>
    </source>
</evidence>
<feature type="active site" evidence="12">
    <location>
        <position position="142"/>
    </location>
</feature>
<dbReference type="Pfam" id="PF01435">
    <property type="entry name" value="Peptidase_M48"/>
    <property type="match status" value="1"/>
</dbReference>
<keyword evidence="6 12" id="KW-0479">Metal-binding</keyword>
<evidence type="ECO:0000256" key="12">
    <source>
        <dbReference type="HAMAP-Rule" id="MF_00188"/>
    </source>
</evidence>
<feature type="binding site" evidence="12">
    <location>
        <position position="219"/>
    </location>
    <ligand>
        <name>Zn(2+)</name>
        <dbReference type="ChEBI" id="CHEBI:29105"/>
        <note>catalytic</note>
    </ligand>
</feature>
<feature type="transmembrane region" description="Helical" evidence="12">
    <location>
        <begin position="40"/>
        <end position="58"/>
    </location>
</feature>
<keyword evidence="4 12" id="KW-0645">Protease</keyword>